<name>A0A143QGH4_RHOFA</name>
<dbReference type="Pfam" id="PF04314">
    <property type="entry name" value="PCuAC"/>
    <property type="match status" value="1"/>
</dbReference>
<keyword evidence="2" id="KW-1185">Reference proteome</keyword>
<dbReference type="GeneID" id="93550831"/>
<dbReference type="OrthoDB" id="5188566at2"/>
<sequence>MTAIDAATPLGRHRRTAAALALLAGGTLVLTACGAGQISQTATQVAAVNGNSVDVGDIQLRNVHVVYPSSEEYSIEPGGTVELGFTAINANPAVADELTGISSPEAQVTIVDEAEPGSTEIAPLTALGAGSPADTQLDDPLLPIQLIKVEMADISENVRPGLTLPVTFEFANAGDVVVNVPVDAGHELERSEEAVSEHSGGH</sequence>
<dbReference type="InterPro" id="IPR036182">
    <property type="entry name" value="PCuAC_sf"/>
</dbReference>
<dbReference type="EMBL" id="CP015220">
    <property type="protein sequence ID" value="AMY22150.1"/>
    <property type="molecule type" value="Genomic_DNA"/>
</dbReference>
<accession>A0A143QGH4</accession>
<dbReference type="InterPro" id="IPR007410">
    <property type="entry name" value="LpqE-like"/>
</dbReference>
<reference evidence="1 2" key="1">
    <citation type="journal article" date="2016" name="Genome Announc.">
        <title>Complete Genome and Plasmid Sequences for Rhodococcus fascians D188 and Draft Sequences for Rhodococcus Isolates PBTS 1 and PBTS 2.</title>
        <authorList>
            <person name="Stamler R.A."/>
            <person name="Vereecke D."/>
            <person name="Zhang Y."/>
            <person name="Schilkey F."/>
            <person name="Devitt N."/>
            <person name="Randall J.J."/>
        </authorList>
    </citation>
    <scope>NUCLEOTIDE SEQUENCE [LARGE SCALE GENOMIC DNA]</scope>
    <source>
        <strain evidence="1 2">PBTS2</strain>
    </source>
</reference>
<evidence type="ECO:0000313" key="1">
    <source>
        <dbReference type="EMBL" id="AMY22150.1"/>
    </source>
</evidence>
<dbReference type="PATRIC" id="fig|1653479.3.peg.851"/>
<evidence type="ECO:0000313" key="2">
    <source>
        <dbReference type="Proteomes" id="UP000076038"/>
    </source>
</evidence>
<dbReference type="Proteomes" id="UP000076038">
    <property type="component" value="Chromosome"/>
</dbReference>
<dbReference type="Gene3D" id="2.60.40.1890">
    <property type="entry name" value="PCu(A)C copper chaperone"/>
    <property type="match status" value="1"/>
</dbReference>
<gene>
    <name evidence="1" type="primary">lpqE</name>
    <name evidence="1" type="ORF">A3Q41_00832</name>
</gene>
<organism evidence="1 2">
    <name type="scientific">Rhodococcoides fascians</name>
    <name type="common">Rhodococcus fascians</name>
    <dbReference type="NCBI Taxonomy" id="1828"/>
    <lineage>
        <taxon>Bacteria</taxon>
        <taxon>Bacillati</taxon>
        <taxon>Actinomycetota</taxon>
        <taxon>Actinomycetes</taxon>
        <taxon>Mycobacteriales</taxon>
        <taxon>Nocardiaceae</taxon>
        <taxon>Rhodococcoides</taxon>
    </lineage>
</organism>
<reference evidence="2" key="2">
    <citation type="submission" date="2016-04" db="EMBL/GenBank/DDBJ databases">
        <title>Complete Genome and Plasmid Sequences for Rhodococcus fascians D188 and Draft Sequences for Rhodococcus spp. Isolates PBTS 1 and PBTS 2.</title>
        <authorList>
            <person name="Stamer R."/>
            <person name="Vereecke D."/>
            <person name="Zhang Y."/>
            <person name="Schilkey F."/>
            <person name="Devitt N."/>
            <person name="Randall J."/>
        </authorList>
    </citation>
    <scope>NUCLEOTIDE SEQUENCE [LARGE SCALE GENOMIC DNA]</scope>
    <source>
        <strain evidence="2">PBTS2</strain>
    </source>
</reference>
<protein>
    <submittedName>
        <fullName evidence="1">Putative lipoprotein LpqE</fullName>
    </submittedName>
</protein>
<proteinExistence type="predicted"/>
<dbReference type="AlphaFoldDB" id="A0A143QGH4"/>
<dbReference type="RefSeq" id="WP_027494345.1">
    <property type="nucleotide sequence ID" value="NZ_CAKKLU010000001.1"/>
</dbReference>
<dbReference type="KEGG" id="rhs:A3Q41_00832"/>
<keyword evidence="1" id="KW-0449">Lipoprotein</keyword>